<dbReference type="STRING" id="1038014.SAMN04487910_3034"/>
<dbReference type="AlphaFoldDB" id="A0A1H7S9V8"/>
<keyword evidence="2" id="KW-1185">Reference proteome</keyword>
<dbReference type="Proteomes" id="UP000198521">
    <property type="component" value="Unassembled WGS sequence"/>
</dbReference>
<evidence type="ECO:0000313" key="2">
    <source>
        <dbReference type="Proteomes" id="UP000198521"/>
    </source>
</evidence>
<reference evidence="1 2" key="1">
    <citation type="submission" date="2016-10" db="EMBL/GenBank/DDBJ databases">
        <authorList>
            <person name="de Groot N.N."/>
        </authorList>
    </citation>
    <scope>NUCLEOTIDE SEQUENCE [LARGE SCALE GENOMIC DNA]</scope>
    <source>
        <strain evidence="1 2">DSM 25232</strain>
    </source>
</reference>
<dbReference type="EMBL" id="FOAB01000005">
    <property type="protein sequence ID" value="SEL68524.1"/>
    <property type="molecule type" value="Genomic_DNA"/>
</dbReference>
<gene>
    <name evidence="1" type="ORF">SAMN04487910_3034</name>
</gene>
<dbReference type="RefSeq" id="WP_091410049.1">
    <property type="nucleotide sequence ID" value="NZ_FOAB01000005.1"/>
</dbReference>
<accession>A0A1H7S9V8</accession>
<organism evidence="1 2">
    <name type="scientific">Aquimarina amphilecti</name>
    <dbReference type="NCBI Taxonomy" id="1038014"/>
    <lineage>
        <taxon>Bacteria</taxon>
        <taxon>Pseudomonadati</taxon>
        <taxon>Bacteroidota</taxon>
        <taxon>Flavobacteriia</taxon>
        <taxon>Flavobacteriales</taxon>
        <taxon>Flavobacteriaceae</taxon>
        <taxon>Aquimarina</taxon>
    </lineage>
</organism>
<evidence type="ECO:0000313" key="1">
    <source>
        <dbReference type="EMBL" id="SEL68524.1"/>
    </source>
</evidence>
<name>A0A1H7S9V8_AQUAM</name>
<sequence>MKKFFYVITLLLLTINTSCEELNRLTVFELDYESNFTVASTTIVDIPISLETPPVPTNSESEFESNNTSSSLIESIQLKKLRLIVENPNDGDFNFLREVHLFIDAEGLEEAEIAFAENLENQDLQIIELETTGVELKDFLKQDTFTLRASTTTDETINEDYNIKVDCVFRVDANILGL</sequence>
<protein>
    <submittedName>
        <fullName evidence="1">Uncharacterized protein</fullName>
    </submittedName>
</protein>
<dbReference type="OrthoDB" id="672279at2"/>
<proteinExistence type="predicted"/>